<dbReference type="InterPro" id="IPR028974">
    <property type="entry name" value="TSP_type-3_rpt"/>
</dbReference>
<dbReference type="GO" id="GO:0005509">
    <property type="term" value="F:calcium ion binding"/>
    <property type="evidence" value="ECO:0007669"/>
    <property type="project" value="InterPro"/>
</dbReference>
<gene>
    <name evidence="7" type="primary">agaD</name>
</gene>
<evidence type="ECO:0000256" key="2">
    <source>
        <dbReference type="ARBA" id="ARBA00022837"/>
    </source>
</evidence>
<keyword evidence="1 4" id="KW-0732">Signal</keyword>
<feature type="domain" description="CBM6" evidence="5">
    <location>
        <begin position="211"/>
        <end position="345"/>
    </location>
</feature>
<dbReference type="PROSITE" id="PS51820">
    <property type="entry name" value="PA14"/>
    <property type="match status" value="1"/>
</dbReference>
<dbReference type="InterPro" id="IPR003367">
    <property type="entry name" value="Thrombospondin_3-like_rpt"/>
</dbReference>
<dbReference type="InterPro" id="IPR006584">
    <property type="entry name" value="Cellulose-bd_IV"/>
</dbReference>
<accession>A0A1S5VH75</accession>
<dbReference type="BRENDA" id="3.2.1.158">
    <property type="organism ID" value="16583"/>
</dbReference>
<evidence type="ECO:0000313" key="7">
    <source>
        <dbReference type="EMBL" id="AQN80853.1"/>
    </source>
</evidence>
<dbReference type="CDD" id="cd04079">
    <property type="entry name" value="CBM6_agarase-like"/>
    <property type="match status" value="3"/>
</dbReference>
<dbReference type="Gene3D" id="2.60.120.260">
    <property type="entry name" value="Galactose-binding domain-like"/>
    <property type="match status" value="3"/>
</dbReference>
<dbReference type="SUPFAM" id="SSF103647">
    <property type="entry name" value="TSP type-3 repeat"/>
    <property type="match status" value="3"/>
</dbReference>
<evidence type="ECO:0000256" key="1">
    <source>
        <dbReference type="ARBA" id="ARBA00022729"/>
    </source>
</evidence>
<dbReference type="EC" id="3.2.1.158" evidence="7"/>
<feature type="domain" description="CBM6" evidence="5">
    <location>
        <begin position="699"/>
        <end position="830"/>
    </location>
</feature>
<dbReference type="SMART" id="SM00606">
    <property type="entry name" value="CBD_IV"/>
    <property type="match status" value="1"/>
</dbReference>
<protein>
    <submittedName>
        <fullName evidence="7">Alpha-agarase</fullName>
        <ecNumber evidence="7">3.2.1.158</ecNumber>
    </submittedName>
</protein>
<keyword evidence="7" id="KW-0326">Glycosidase</keyword>
<dbReference type="InterPro" id="IPR008979">
    <property type="entry name" value="Galactose-bd-like_sf"/>
</dbReference>
<dbReference type="PANTHER" id="PTHR10199:SF119">
    <property type="entry name" value="RE20510P"/>
    <property type="match status" value="1"/>
</dbReference>
<keyword evidence="2" id="KW-0106">Calcium</keyword>
<evidence type="ECO:0000259" key="6">
    <source>
        <dbReference type="PROSITE" id="PS51820"/>
    </source>
</evidence>
<evidence type="ECO:0000256" key="4">
    <source>
        <dbReference type="SAM" id="SignalP"/>
    </source>
</evidence>
<dbReference type="PROSITE" id="PS51175">
    <property type="entry name" value="CBM6"/>
    <property type="match status" value="3"/>
</dbReference>
<feature type="domain" description="CBM6" evidence="5">
    <location>
        <begin position="29"/>
        <end position="161"/>
    </location>
</feature>
<dbReference type="Gene3D" id="4.10.1080.10">
    <property type="entry name" value="TSP type-3 repeat"/>
    <property type="match status" value="1"/>
</dbReference>
<dbReference type="GO" id="GO:0033953">
    <property type="term" value="F:alpha-agarase activity"/>
    <property type="evidence" value="ECO:0007669"/>
    <property type="project" value="UniProtKB-EC"/>
</dbReference>
<feature type="signal peptide" evidence="4">
    <location>
        <begin position="1"/>
        <end position="26"/>
    </location>
</feature>
<dbReference type="Pfam" id="PF02412">
    <property type="entry name" value="TSP_3"/>
    <property type="match status" value="6"/>
</dbReference>
<sequence>MFKAKRSLLNSSIAISFALLGVHAQAETLVLQAESFANSGGTYSDGQPNPVTIYNVNGQGAINFVNAADYVDYNINALGGEYDIEYFVGTSVSSGPNIEVLVNVNGTWQSQGSVAVPYGSWDDFQSLTPSHTVTLPVGTSTVRLLAVGSTWQWNLESFRLTQVSSVEPVGDADNDGVDDNQDLCPNTPSGVTVDNNGCQLDGGSDPVGESFVIQMEAFDSTGSDDSRAQGVVIGERGYPQDKHTVVDSVQTTDWVDYSINFPSSGNYSISMLASGQTSHATAVLFIDGTEINEVPVHTGNQADFEDFQLTSSEYVTAGTHTVRVQAQSSTGEFSWLWFGDALTFTNLDGDDGSDGGNGSPTQDADNDGVLDSSDSCPNTPTGEPADVTGCSASQLDDDNDGVSNNVDQCPNTVAGTEVGADGCEVIIDNDTDNDGVNNNVDQCPNTPPGATVDSNGCEVTFADTDNDGIEDSQDFCPNTPAGEAVNNSGCGESQLDADNDGVTNNIDQCPNTPAGTQVDASGCEIDNGGEPGDSYYHNGQGLLFGRVDGATNFLGEEGYVANPDNYDVTTDLLETDDDIRGNSTEVFRGEIYDADGHISFYEHIDDSVRLYIDGQLVLSNDSWENSSQTSDLSLTPGWHNFELRLGNADGGSGAVTGIGFGIDVDGGTNFVHPSNLSPSMFRSSGQVVVDPILPPPGGIYIQLEDFDETGTVGRVASDPNDGFVKGDSNVGWVTNGDWGKYHNVFLEAGTYRAFITVSTPAGGSYGARVDIDGEPFAWGYFDSTGGWDIAAEYELYGGDLVVESTGNHTLHIEAVGGSDWQWSGDLVRLAKVNDSTVKQPRVYNPNEHLVAEIEGPATGLQYLKTPVEIPLANKVLKSDVWYTYPQNRNLVVDGDTPYADFGATGAFWGHPPEHDFYDDTVIMDWAVNVVDDFQNEGFEYTARGEFDWGYGWFTEFTTNPQPHYVQTLDGRNVRMTFMGYLSHDGYNNNWLSNHSPAFVPFMKSQVDQLLKANPDKLMFDTQTNSTRSTDMRDFGGDFSPYAMENFRVWLSKKYSYTELSAMGINDITTFDYKQHLLAAGVTHTSWSNAGDRLEGNIPMLEDFIYFNRDVWNQKFAEVLDYIRQQRPNIEIGASTHLFESRGYVFNENITFLSGELNLGAKTSIAELPTNILLHLKGAQAVGKTLAYFPYPWEFDELRKQSAPRFGRGWVAQAYAYGGLFSIPANVWVGGDVWTWSPGADNYRDIYQFVRAQANLLDGYTSYAKAGYVHAMFSSMKEGFIDGGNQVQSSVKILTEDNINFDMLVFGDTGYAVVPRQADFDKFEHIFYDGDLNFLTTAQREVLDAQGSKVRHIGQRGTIAGLQINVSINGSVANDTVSAVSRIHETDSTAPYVVHLINRPFAGGVTPILNNVEVAIPASYFPEGVTSAKLHLPDGTSSTVAVSTNANGDAVVSVSNLEVWGILELAH</sequence>
<dbReference type="GO" id="GO:0030246">
    <property type="term" value="F:carbohydrate binding"/>
    <property type="evidence" value="ECO:0007669"/>
    <property type="project" value="InterPro"/>
</dbReference>
<organism evidence="7">
    <name type="scientific">Thalassomonas sp</name>
    <dbReference type="NCBI Taxonomy" id="1958755"/>
    <lineage>
        <taxon>Bacteria</taxon>
        <taxon>Pseudomonadati</taxon>
        <taxon>Pseudomonadota</taxon>
        <taxon>Gammaproteobacteria</taxon>
        <taxon>Alteromonadales</taxon>
        <taxon>Colwelliaceae</taxon>
        <taxon>Thalassomonas</taxon>
    </lineage>
</organism>
<feature type="chain" id="PRO_5012639265" evidence="4">
    <location>
        <begin position="27"/>
        <end position="1466"/>
    </location>
</feature>
<reference evidence="7" key="1">
    <citation type="submission" date="2016-08" db="EMBL/GenBank/DDBJ databases">
        <title>Characterization of a new alpha-agarase from Thalassmonas sp. LD5 and enzymatic hydrolysate.</title>
        <authorList>
            <person name="Zhang Wb."/>
            <person name="Lu Xz."/>
            <person name="Yu Wg."/>
            <person name="Liu D."/>
            <person name="Liu H."/>
        </authorList>
    </citation>
    <scope>NUCLEOTIDE SEQUENCE</scope>
    <source>
        <strain evidence="7">LD5</strain>
    </source>
</reference>
<dbReference type="GO" id="GO:0007155">
    <property type="term" value="P:cell adhesion"/>
    <property type="evidence" value="ECO:0007669"/>
    <property type="project" value="InterPro"/>
</dbReference>
<feature type="compositionally biased region" description="Polar residues" evidence="3">
    <location>
        <begin position="372"/>
        <end position="381"/>
    </location>
</feature>
<dbReference type="Pfam" id="PF03422">
    <property type="entry name" value="CBM_6"/>
    <property type="match status" value="3"/>
</dbReference>
<feature type="domain" description="PA14" evidence="6">
    <location>
        <begin position="527"/>
        <end position="675"/>
    </location>
</feature>
<proteinExistence type="evidence at transcript level"/>
<dbReference type="PANTHER" id="PTHR10199">
    <property type="entry name" value="THROMBOSPONDIN"/>
    <property type="match status" value="1"/>
</dbReference>
<dbReference type="InterPro" id="IPR005084">
    <property type="entry name" value="CBM6"/>
</dbReference>
<dbReference type="InterPro" id="IPR037524">
    <property type="entry name" value="PA14/GLEYA"/>
</dbReference>
<keyword evidence="7" id="KW-0378">Hydrolase</keyword>
<name>A0A1S5VH75_9GAMM</name>
<evidence type="ECO:0000259" key="5">
    <source>
        <dbReference type="PROSITE" id="PS51175"/>
    </source>
</evidence>
<feature type="region of interest" description="Disordered" evidence="3">
    <location>
        <begin position="349"/>
        <end position="405"/>
    </location>
</feature>
<evidence type="ECO:0000256" key="3">
    <source>
        <dbReference type="SAM" id="MobiDB-lite"/>
    </source>
</evidence>
<dbReference type="EMBL" id="KX791205">
    <property type="protein sequence ID" value="AQN80853.1"/>
    <property type="molecule type" value="mRNA"/>
</dbReference>
<dbReference type="SUPFAM" id="SSF49785">
    <property type="entry name" value="Galactose-binding domain-like"/>
    <property type="match status" value="3"/>
</dbReference>